<reference evidence="1 2" key="1">
    <citation type="submission" date="2022-10" db="EMBL/GenBank/DDBJ databases">
        <title>Sphingomonas sp.</title>
        <authorList>
            <person name="Jin C."/>
        </authorList>
    </citation>
    <scope>NUCLEOTIDE SEQUENCE [LARGE SCALE GENOMIC DNA]</scope>
    <source>
        <strain evidence="1 2">BN140010</strain>
    </source>
</reference>
<sequence length="63" mass="6579">MSDLLVDRKTSAELTGSEAALLLRAAPGGPDREALVRFLAGRDERPAQGAFASLAPAAQKSKE</sequence>
<proteinExistence type="predicted"/>
<evidence type="ECO:0000313" key="2">
    <source>
        <dbReference type="Proteomes" id="UP001526246"/>
    </source>
</evidence>
<organism evidence="1 2">
    <name type="scientific">Sphingomonas arvum</name>
    <dbReference type="NCBI Taxonomy" id="2992113"/>
    <lineage>
        <taxon>Bacteria</taxon>
        <taxon>Pseudomonadati</taxon>
        <taxon>Pseudomonadota</taxon>
        <taxon>Alphaproteobacteria</taxon>
        <taxon>Sphingomonadales</taxon>
        <taxon>Sphingomonadaceae</taxon>
        <taxon>Sphingomonas</taxon>
    </lineage>
</organism>
<keyword evidence="2" id="KW-1185">Reference proteome</keyword>
<dbReference type="EMBL" id="JAPDOB010000002">
    <property type="protein sequence ID" value="MCW3798167.1"/>
    <property type="molecule type" value="Genomic_DNA"/>
</dbReference>
<name>A0ABT3JGF9_9SPHN</name>
<dbReference type="RefSeq" id="WP_264882876.1">
    <property type="nucleotide sequence ID" value="NZ_JAPDOB010000002.1"/>
</dbReference>
<protein>
    <submittedName>
        <fullName evidence="1">Uncharacterized protein</fullName>
    </submittedName>
</protein>
<dbReference type="Proteomes" id="UP001526246">
    <property type="component" value="Unassembled WGS sequence"/>
</dbReference>
<evidence type="ECO:0000313" key="1">
    <source>
        <dbReference type="EMBL" id="MCW3798167.1"/>
    </source>
</evidence>
<comment type="caution">
    <text evidence="1">The sequence shown here is derived from an EMBL/GenBank/DDBJ whole genome shotgun (WGS) entry which is preliminary data.</text>
</comment>
<gene>
    <name evidence="1" type="ORF">OMW55_10160</name>
</gene>
<accession>A0ABT3JGF9</accession>